<organism evidence="1 2">
    <name type="scientific">Salinimicrobium oceani</name>
    <dbReference type="NCBI Taxonomy" id="2722702"/>
    <lineage>
        <taxon>Bacteria</taxon>
        <taxon>Pseudomonadati</taxon>
        <taxon>Bacteroidota</taxon>
        <taxon>Flavobacteriia</taxon>
        <taxon>Flavobacteriales</taxon>
        <taxon>Flavobacteriaceae</taxon>
        <taxon>Salinimicrobium</taxon>
    </lineage>
</organism>
<feature type="non-terminal residue" evidence="1">
    <location>
        <position position="1"/>
    </location>
</feature>
<proteinExistence type="predicted"/>
<feature type="non-terminal residue" evidence="1">
    <location>
        <position position="219"/>
    </location>
</feature>
<evidence type="ECO:0000313" key="1">
    <source>
        <dbReference type="EMBL" id="NJW54426.1"/>
    </source>
</evidence>
<sequence>EGNPLSFFTYAFSTGPYIDSLSIRGRVQDALLGVPDPYITIALYEVDSTYNDSLIYKEVPRYVTSTLDSTTFQLNNLKQGTYQLVGIRDVNNNYTYEPKTDKIAFADEYITIPTDEEFNLSIFKELLAGSFERPSQKAQQHLIFGYRGLIVPDSISIEPRNVPEEFEAMITKDPVKDTLHYWYKPNLERDTLGFIARTPNRQDTLVTRLREMKIDSLQF</sequence>
<reference evidence="1 2" key="1">
    <citation type="submission" date="2020-03" db="EMBL/GenBank/DDBJ databases">
        <title>Salinimicrobium sp. nov, isolated from SCS.</title>
        <authorList>
            <person name="Cao W.R."/>
        </authorList>
    </citation>
    <scope>NUCLEOTIDE SEQUENCE [LARGE SCALE GENOMIC DNA]</scope>
    <source>
        <strain evidence="2">J15B91</strain>
    </source>
</reference>
<protein>
    <submittedName>
        <fullName evidence="1">Uncharacterized protein</fullName>
    </submittedName>
</protein>
<evidence type="ECO:0000313" key="2">
    <source>
        <dbReference type="Proteomes" id="UP000703674"/>
    </source>
</evidence>
<name>A0ABX1D1R9_9FLAO</name>
<keyword evidence="2" id="KW-1185">Reference proteome</keyword>
<accession>A0ABX1D1R9</accession>
<gene>
    <name evidence="1" type="ORF">HC175_16070</name>
</gene>
<dbReference type="EMBL" id="JAAVJR010000172">
    <property type="protein sequence ID" value="NJW54426.1"/>
    <property type="molecule type" value="Genomic_DNA"/>
</dbReference>
<comment type="caution">
    <text evidence="1">The sequence shown here is derived from an EMBL/GenBank/DDBJ whole genome shotgun (WGS) entry which is preliminary data.</text>
</comment>
<dbReference type="Proteomes" id="UP000703674">
    <property type="component" value="Unassembled WGS sequence"/>
</dbReference>